<dbReference type="InterPro" id="IPR036412">
    <property type="entry name" value="HAD-like_sf"/>
</dbReference>
<accession>A0A542YRJ4</accession>
<keyword evidence="1" id="KW-0378">Hydrolase</keyword>
<protein>
    <submittedName>
        <fullName evidence="1">HAD superfamily hydrolase (TIGR01509 family)/HAD superfamily hydrolase (TIGR01549 family)</fullName>
    </submittedName>
</protein>
<dbReference type="NCBIfam" id="TIGR01549">
    <property type="entry name" value="HAD-SF-IA-v1"/>
    <property type="match status" value="1"/>
</dbReference>
<gene>
    <name evidence="1" type="ORF">FB467_1842</name>
</gene>
<dbReference type="Pfam" id="PF00702">
    <property type="entry name" value="Hydrolase"/>
    <property type="match status" value="1"/>
</dbReference>
<organism evidence="1 2">
    <name type="scientific">Ornithinicoccus hortensis</name>
    <dbReference type="NCBI Taxonomy" id="82346"/>
    <lineage>
        <taxon>Bacteria</taxon>
        <taxon>Bacillati</taxon>
        <taxon>Actinomycetota</taxon>
        <taxon>Actinomycetes</taxon>
        <taxon>Micrococcales</taxon>
        <taxon>Intrasporangiaceae</taxon>
        <taxon>Ornithinicoccus</taxon>
    </lineage>
</organism>
<dbReference type="PANTHER" id="PTHR46649">
    <property type="match status" value="1"/>
</dbReference>
<reference evidence="1 2" key="1">
    <citation type="submission" date="2019-06" db="EMBL/GenBank/DDBJ databases">
        <title>Sequencing the genomes of 1000 actinobacteria strains.</title>
        <authorList>
            <person name="Klenk H.-P."/>
        </authorList>
    </citation>
    <scope>NUCLEOTIDE SEQUENCE [LARGE SCALE GENOMIC DNA]</scope>
    <source>
        <strain evidence="1 2">DSM 12335</strain>
    </source>
</reference>
<evidence type="ECO:0000313" key="1">
    <source>
        <dbReference type="EMBL" id="TQL50726.1"/>
    </source>
</evidence>
<dbReference type="PRINTS" id="PR00413">
    <property type="entry name" value="HADHALOGNASE"/>
</dbReference>
<dbReference type="InterPro" id="IPR023214">
    <property type="entry name" value="HAD_sf"/>
</dbReference>
<dbReference type="SUPFAM" id="SSF56784">
    <property type="entry name" value="HAD-like"/>
    <property type="match status" value="1"/>
</dbReference>
<dbReference type="AlphaFoldDB" id="A0A542YRJ4"/>
<dbReference type="InterPro" id="IPR006439">
    <property type="entry name" value="HAD-SF_hydro_IA"/>
</dbReference>
<sequence>MTAPPITAVLFDFHQTLVTGGDAAGWLADGWADTGRGGDPVAGLGAAGAAEAAAFLDRVWEHAREVDPHAERDTDPRRHRAVFEATVARCPGIDTDLAAGLYRTMADRWEPFDDTVPVLRELRRRGVRTAVVSNIGFDVTGRLAETGIAPLVDAVLMSYAVGSVKPDPGIFEQALDRLGVGPEESLMVGDSWRDDGGAASLGIRTLLLPRTAGPVHGLGAVLGLVASLAPSGGGADSSA</sequence>
<keyword evidence="2" id="KW-1185">Reference proteome</keyword>
<dbReference type="Proteomes" id="UP000319516">
    <property type="component" value="Unassembled WGS sequence"/>
</dbReference>
<dbReference type="EMBL" id="VFOP01000001">
    <property type="protein sequence ID" value="TQL50726.1"/>
    <property type="molecule type" value="Genomic_DNA"/>
</dbReference>
<dbReference type="Gene3D" id="3.40.50.1000">
    <property type="entry name" value="HAD superfamily/HAD-like"/>
    <property type="match status" value="1"/>
</dbReference>
<dbReference type="OrthoDB" id="148966at2"/>
<dbReference type="NCBIfam" id="TIGR01509">
    <property type="entry name" value="HAD-SF-IA-v3"/>
    <property type="match status" value="1"/>
</dbReference>
<comment type="caution">
    <text evidence="1">The sequence shown here is derived from an EMBL/GenBank/DDBJ whole genome shotgun (WGS) entry which is preliminary data.</text>
</comment>
<name>A0A542YRJ4_9MICO</name>
<dbReference type="PANTHER" id="PTHR46649:SF4">
    <property type="entry name" value="HALOACID DEHALOGENASE-LIKE HYDROLASE (HAD) SUPERFAMILY PROTEIN"/>
    <property type="match status" value="1"/>
</dbReference>
<dbReference type="GO" id="GO:0016787">
    <property type="term" value="F:hydrolase activity"/>
    <property type="evidence" value="ECO:0007669"/>
    <property type="project" value="UniProtKB-KW"/>
</dbReference>
<proteinExistence type="predicted"/>
<evidence type="ECO:0000313" key="2">
    <source>
        <dbReference type="Proteomes" id="UP000319516"/>
    </source>
</evidence>
<dbReference type="RefSeq" id="WP_141784818.1">
    <property type="nucleotide sequence ID" value="NZ_BAAAIK010000002.1"/>
</dbReference>